<dbReference type="SUPFAM" id="SSF52540">
    <property type="entry name" value="P-loop containing nucleoside triphosphate hydrolases"/>
    <property type="match status" value="1"/>
</dbReference>
<dbReference type="InterPro" id="IPR041679">
    <property type="entry name" value="DNA2/NAM7-like_C"/>
</dbReference>
<dbReference type="PANTHER" id="PTHR10887">
    <property type="entry name" value="DNA2/NAM7 HELICASE FAMILY"/>
    <property type="match status" value="1"/>
</dbReference>
<dbReference type="InterPro" id="IPR027417">
    <property type="entry name" value="P-loop_NTPase"/>
</dbReference>
<name>A0ABY4LHN4_9BACT</name>
<evidence type="ECO:0000259" key="1">
    <source>
        <dbReference type="SMART" id="SM00382"/>
    </source>
</evidence>
<dbReference type="Pfam" id="PF13086">
    <property type="entry name" value="AAA_11"/>
    <property type="match status" value="1"/>
</dbReference>
<dbReference type="RefSeq" id="WP_248647094.1">
    <property type="nucleotide sequence ID" value="NZ_CP096574.1"/>
</dbReference>
<keyword evidence="3" id="KW-1185">Reference proteome</keyword>
<accession>A0ABY4LHN4</accession>
<sequence length="1126" mass="125278">MKLKQVTAETSYDLWLKPESAGEPLETGVGYFDPDPAGKGYRLRLNGRQWKVLQRDASASIDLNFHLRRGCARLAEVLQIAGDGSALVKVVFFNGEIVEIGDIEIGLDDHIHNSARKNGLRFTSTEELGRVLADKCTITIGSDRFFLLVNGPAAKADFQAEVETQEAASEAQAVVEEKYREFCLCGDKVRIPVERRTVDRTMEIFFATRINFKDKQKGDGALRLARGSVVFSDYTRTGRIRALAAGAMSQLTKATGSYLKRWDEYGAIEGDMLLARAKDVGKIEYSRAEKLTKGVKFFVSSLPRQLSEGDEMEVTTIVPPYLVNPDLTWNEYVEALEAESTSRKEREGWGAEAPAASVFAPILSLSPLSIELDLPAIPAGQAFLVLSINGDKIQIQRRSWARAAILEGRSANPLLGLLIEEGGTLPKVQRVGKLKPLTPFVKEKIFKHPPTERQIEAIDVALNTPDIALIQGPPGTGKTTVVTAILERLNEEYDKTKPIRGQILVSGFQHDAVENIVARLSVNALPAVKFGRRSGDSEFTEDAVTEKIRKWCSTVVHNIRSKNPQIAQTEDQVRLAQHFATYSLCPSRGNTLNLMKRVLELPRDVIPAETVAQAEGIIASLSSEMRPDDPSTLRLIRSLRVSEEGFADDGPARAIDLLDKLGDGLSEPEEELLEKAGRWRQGKPLDFLLALRGVKESLLYRYLPPPDFRTGKPREDVLRLMAEVSGLLEKKLATANRRDAILAEFLHELEDNPDGVREAIEDYNFVYAATTQQAEGAAIRRAKKKFDGEFVKYDTVIIDEAARTSPRDLLIPMAQAEKRIILVGDHRQLPHLIDEEVAKAMEADDPTGASRDIDFVKKSMFEYLFNRLKKLEQEDGVKRTVTLDAQYRTHPLLGTFASENFYRKYGEGYDSPLADKHFEQNLQGIGGKAAVWIDVPASQGKEVLLPSHSRQRMAEAKVIAEHANRWLKSPEGAGLSFGVITFYKAQVHAVYECLSHYNITERAPDGSWQIASDYRSLENGEELLRIGTVDAFQGMEFDVVFLSMVRSVDPKALPPRIRNEADPNKKQQMIFGHLMSENRLCVSMSRQKKVLAIVGNATLANAQIAVDAVPALKNYYDLCSQHGVIL</sequence>
<dbReference type="EMBL" id="CP096574">
    <property type="protein sequence ID" value="UPU37505.1"/>
    <property type="molecule type" value="Genomic_DNA"/>
</dbReference>
<organism evidence="2 3">
    <name type="scientific">Geomonas paludis</name>
    <dbReference type="NCBI Taxonomy" id="2740185"/>
    <lineage>
        <taxon>Bacteria</taxon>
        <taxon>Pseudomonadati</taxon>
        <taxon>Thermodesulfobacteriota</taxon>
        <taxon>Desulfuromonadia</taxon>
        <taxon>Geobacterales</taxon>
        <taxon>Geobacteraceae</taxon>
        <taxon>Geomonas</taxon>
    </lineage>
</organism>
<proteinExistence type="predicted"/>
<dbReference type="InterPro" id="IPR041677">
    <property type="entry name" value="DNA2/NAM7_AAA_11"/>
</dbReference>
<feature type="domain" description="AAA+ ATPase" evidence="1">
    <location>
        <begin position="464"/>
        <end position="847"/>
    </location>
</feature>
<dbReference type="InterPro" id="IPR045055">
    <property type="entry name" value="DNA2/NAM7-like"/>
</dbReference>
<dbReference type="InterPro" id="IPR003593">
    <property type="entry name" value="AAA+_ATPase"/>
</dbReference>
<dbReference type="PANTHER" id="PTHR10887:SF495">
    <property type="entry name" value="HELICASE SENATAXIN ISOFORM X1-RELATED"/>
    <property type="match status" value="1"/>
</dbReference>
<gene>
    <name evidence="2" type="ORF">M1B72_07315</name>
</gene>
<dbReference type="Pfam" id="PF13087">
    <property type="entry name" value="AAA_12"/>
    <property type="match status" value="1"/>
</dbReference>
<dbReference type="CDD" id="cd18808">
    <property type="entry name" value="SF1_C_Upf1"/>
    <property type="match status" value="1"/>
</dbReference>
<dbReference type="SMART" id="SM00382">
    <property type="entry name" value="AAA"/>
    <property type="match status" value="1"/>
</dbReference>
<dbReference type="Proteomes" id="UP000831485">
    <property type="component" value="Chromosome"/>
</dbReference>
<dbReference type="Gene3D" id="3.40.50.300">
    <property type="entry name" value="P-loop containing nucleotide triphosphate hydrolases"/>
    <property type="match status" value="3"/>
</dbReference>
<dbReference type="InterPro" id="IPR047187">
    <property type="entry name" value="SF1_C_Upf1"/>
</dbReference>
<reference evidence="2" key="1">
    <citation type="submission" date="2022-04" db="EMBL/GenBank/DDBJ databases">
        <authorList>
            <person name="Liu G."/>
        </authorList>
    </citation>
    <scope>NUCLEOTIDE SEQUENCE</scope>
    <source>
        <strain evidence="2">RG22</strain>
    </source>
</reference>
<evidence type="ECO:0000313" key="3">
    <source>
        <dbReference type="Proteomes" id="UP000831485"/>
    </source>
</evidence>
<protein>
    <submittedName>
        <fullName evidence="2">AAA domain-containing protein</fullName>
    </submittedName>
</protein>
<evidence type="ECO:0000313" key="2">
    <source>
        <dbReference type="EMBL" id="UPU37505.1"/>
    </source>
</evidence>